<comment type="subunit">
    <text evidence="2">Homodimer.</text>
</comment>
<dbReference type="eggNOG" id="KOG0405">
    <property type="taxonomic scope" value="Eukaryota"/>
</dbReference>
<comment type="cofactor">
    <cofactor evidence="13">
        <name>FAD</name>
        <dbReference type="ChEBI" id="CHEBI:57692"/>
    </cofactor>
    <text evidence="13">Binds 1 FAD per subunit.</text>
</comment>
<dbReference type="GO" id="GO:0050660">
    <property type="term" value="F:flavin adenine dinucleotide binding"/>
    <property type="evidence" value="ECO:0007669"/>
    <property type="project" value="InterPro"/>
</dbReference>
<evidence type="ECO:0000256" key="3">
    <source>
        <dbReference type="ARBA" id="ARBA00012607"/>
    </source>
</evidence>
<dbReference type="PRINTS" id="PR00411">
    <property type="entry name" value="PNDRDTASEI"/>
</dbReference>
<dbReference type="GO" id="GO:0004362">
    <property type="term" value="F:glutathione-disulfide reductase (NADPH) activity"/>
    <property type="evidence" value="ECO:0007669"/>
    <property type="project" value="UniProtKB-EC"/>
</dbReference>
<dbReference type="FunFam" id="3.30.390.30:FF:000003">
    <property type="entry name" value="Glutathione reductase"/>
    <property type="match status" value="1"/>
</dbReference>
<reference evidence="19" key="2">
    <citation type="submission" date="2009-11" db="EMBL/GenBank/DDBJ databases">
        <title>The Genome Sequence of Allomyces macrogynus strain ATCC 38327.</title>
        <authorList>
            <consortium name="The Broad Institute Genome Sequencing Platform"/>
            <person name="Russ C."/>
            <person name="Cuomo C."/>
            <person name="Shea T."/>
            <person name="Young S.K."/>
            <person name="Zeng Q."/>
            <person name="Koehrsen M."/>
            <person name="Haas B."/>
            <person name="Borodovsky M."/>
            <person name="Guigo R."/>
            <person name="Alvarado L."/>
            <person name="Berlin A."/>
            <person name="Borenstein D."/>
            <person name="Chen Z."/>
            <person name="Engels R."/>
            <person name="Freedman E."/>
            <person name="Gellesch M."/>
            <person name="Goldberg J."/>
            <person name="Griggs A."/>
            <person name="Gujja S."/>
            <person name="Heiman D."/>
            <person name="Hepburn T."/>
            <person name="Howarth C."/>
            <person name="Jen D."/>
            <person name="Larson L."/>
            <person name="Lewis B."/>
            <person name="Mehta T."/>
            <person name="Park D."/>
            <person name="Pearson M."/>
            <person name="Roberts A."/>
            <person name="Saif S."/>
            <person name="Shenoy N."/>
            <person name="Sisk P."/>
            <person name="Stolte C."/>
            <person name="Sykes S."/>
            <person name="Walk T."/>
            <person name="White J."/>
            <person name="Yandava C."/>
            <person name="Burger G."/>
            <person name="Gray M.W."/>
            <person name="Holland P.W.H."/>
            <person name="King N."/>
            <person name="Lang F.B.F."/>
            <person name="Roger A.J."/>
            <person name="Ruiz-Trillo I."/>
            <person name="Lander E."/>
            <person name="Nusbaum C."/>
        </authorList>
    </citation>
    <scope>NUCLEOTIDE SEQUENCE [LARGE SCALE GENOMIC DNA]</scope>
    <source>
        <strain evidence="19">ATCC 38327</strain>
    </source>
</reference>
<dbReference type="SUPFAM" id="SSF55424">
    <property type="entry name" value="FAD/NAD-linked reductases, dimerisation (C-terminal) domain"/>
    <property type="match status" value="1"/>
</dbReference>
<evidence type="ECO:0000313" key="18">
    <source>
        <dbReference type="EMBL" id="KNE72999.1"/>
    </source>
</evidence>
<keyword evidence="8" id="KW-1015">Disulfide bond</keyword>
<dbReference type="FunFam" id="3.50.50.60:FF:000235">
    <property type="entry name" value="Glutathione reductase"/>
    <property type="match status" value="1"/>
</dbReference>
<dbReference type="InterPro" id="IPR023753">
    <property type="entry name" value="FAD/NAD-binding_dom"/>
</dbReference>
<feature type="binding site" evidence="13">
    <location>
        <position position="344"/>
    </location>
    <ligand>
        <name>FAD</name>
        <dbReference type="ChEBI" id="CHEBI:57692"/>
    </ligand>
</feature>
<dbReference type="GO" id="GO:0005829">
    <property type="term" value="C:cytosol"/>
    <property type="evidence" value="ECO:0007669"/>
    <property type="project" value="TreeGrafter"/>
</dbReference>
<keyword evidence="9 15" id="KW-0676">Redox-active center</keyword>
<comment type="function">
    <text evidence="11">Catalyzes the reduction of glutathione disulfide (GSSG) to reduced glutathione (GSH). Constitutes the major mechanism to maintain a high GSH:GSSG ratio in the cytosol.</text>
</comment>
<dbReference type="EC" id="1.8.1.7" evidence="3"/>
<dbReference type="GO" id="GO:0005739">
    <property type="term" value="C:mitochondrion"/>
    <property type="evidence" value="ECO:0007669"/>
    <property type="project" value="TreeGrafter"/>
</dbReference>
<feature type="binding site" evidence="13">
    <location>
        <position position="304"/>
    </location>
    <ligand>
        <name>NAD(+)</name>
        <dbReference type="ChEBI" id="CHEBI:57540"/>
    </ligand>
</feature>
<evidence type="ECO:0000256" key="14">
    <source>
        <dbReference type="PIRSR" id="PIRSR000350-4"/>
    </source>
</evidence>
<keyword evidence="6 13" id="KW-0274">FAD</keyword>
<evidence type="ECO:0000256" key="4">
    <source>
        <dbReference type="ARBA" id="ARBA00017111"/>
    </source>
</evidence>
<dbReference type="GO" id="GO:0034599">
    <property type="term" value="P:cellular response to oxidative stress"/>
    <property type="evidence" value="ECO:0007669"/>
    <property type="project" value="TreeGrafter"/>
</dbReference>
<dbReference type="NCBIfam" id="NF004776">
    <property type="entry name" value="PRK06116.1"/>
    <property type="match status" value="1"/>
</dbReference>
<keyword evidence="19" id="KW-1185">Reference proteome</keyword>
<keyword evidence="13" id="KW-0520">NAD</keyword>
<dbReference type="OMA" id="MSKHYDY"/>
<reference evidence="18 19" key="1">
    <citation type="submission" date="2009-11" db="EMBL/GenBank/DDBJ databases">
        <title>Annotation of Allomyces macrogynus ATCC 38327.</title>
        <authorList>
            <consortium name="The Broad Institute Genome Sequencing Platform"/>
            <person name="Russ C."/>
            <person name="Cuomo C."/>
            <person name="Burger G."/>
            <person name="Gray M.W."/>
            <person name="Holland P.W.H."/>
            <person name="King N."/>
            <person name="Lang F.B.F."/>
            <person name="Roger A.J."/>
            <person name="Ruiz-Trillo I."/>
            <person name="Young S.K."/>
            <person name="Zeng Q."/>
            <person name="Gargeya S."/>
            <person name="Fitzgerald M."/>
            <person name="Haas B."/>
            <person name="Abouelleil A."/>
            <person name="Alvarado L."/>
            <person name="Arachchi H.M."/>
            <person name="Berlin A."/>
            <person name="Chapman S.B."/>
            <person name="Gearin G."/>
            <person name="Goldberg J."/>
            <person name="Griggs A."/>
            <person name="Gujja S."/>
            <person name="Hansen M."/>
            <person name="Heiman D."/>
            <person name="Howarth C."/>
            <person name="Larimer J."/>
            <person name="Lui A."/>
            <person name="MacDonald P.J.P."/>
            <person name="McCowen C."/>
            <person name="Montmayeur A."/>
            <person name="Murphy C."/>
            <person name="Neiman D."/>
            <person name="Pearson M."/>
            <person name="Priest M."/>
            <person name="Roberts A."/>
            <person name="Saif S."/>
            <person name="Shea T."/>
            <person name="Sisk P."/>
            <person name="Stolte C."/>
            <person name="Sykes S."/>
            <person name="Wortman J."/>
            <person name="Nusbaum C."/>
            <person name="Birren B."/>
        </authorList>
    </citation>
    <scope>NUCLEOTIDE SEQUENCE [LARGE SCALE GENOMIC DNA]</scope>
    <source>
        <strain evidence="18 19">ATCC 38327</strain>
    </source>
</reference>
<feature type="disulfide bond" description="Redox-active" evidence="14">
    <location>
        <begin position="44"/>
        <end position="49"/>
    </location>
</feature>
<dbReference type="VEuPathDB" id="FungiDB:AMAG_17212"/>
<evidence type="ECO:0000313" key="19">
    <source>
        <dbReference type="Proteomes" id="UP000054350"/>
    </source>
</evidence>
<dbReference type="PANTHER" id="PTHR42737">
    <property type="entry name" value="GLUTATHIONE REDUCTASE"/>
    <property type="match status" value="1"/>
</dbReference>
<dbReference type="InterPro" id="IPR004099">
    <property type="entry name" value="Pyr_nucl-diS_OxRdtase_dimer"/>
</dbReference>
<evidence type="ECO:0000256" key="11">
    <source>
        <dbReference type="ARBA" id="ARBA00056905"/>
    </source>
</evidence>
<evidence type="ECO:0000256" key="9">
    <source>
        <dbReference type="ARBA" id="ARBA00023284"/>
    </source>
</evidence>
<proteinExistence type="inferred from homology"/>
<evidence type="ECO:0000256" key="5">
    <source>
        <dbReference type="ARBA" id="ARBA00022630"/>
    </source>
</evidence>
<evidence type="ECO:0000256" key="7">
    <source>
        <dbReference type="ARBA" id="ARBA00023002"/>
    </source>
</evidence>
<sequence length="499" mass="54135">MATKRVFDYIVLGGGSGGMGSARRAASYGAKVAVIEADRLGGTCVIRGCVPKKVTFNLAHTFDVLRSDAKRYGIHAARLPESTEGPDFSYARFKEMRDAYVTRLNGIYHRNLDRENITFIAGHARFKQPVDESDEEGLAVEILDAQGDVTEEIVGAKVLVATGGHPVVPTDEETKGAAAHGITSDGFFELNYVPKRIVVVGTGYIGIELAGVLSALGSDVHVISRHDTVLRTFDPDMQSFLLESMKKQGITVHHYTHVDSVDGEPIDADRAFKEGRNLAVTLRDVRDGATNVLDDVDEVLFAVGRAPNSTQLQLPEQVELGRKNYIKVDAFQATAHPRIFALGDVCGIAELTPVAIAAGRRLSDRLFGGAQFSTSKLDYTNIPTVVFSHPPIGTVGLTEPQARKEYGDENVKVYKSKFINMYYSMMGVDNDMTDKPFTLYKLVCAGPEEKVVGIHIVGLGSDEVLQGFAVAVKMGATKADFDNTVAIHPTAAEELVTLR</sequence>
<gene>
    <name evidence="18" type="ORF">AMAG_17212</name>
</gene>
<dbReference type="OrthoDB" id="5956163at2759"/>
<feature type="active site" description="Proton acceptor" evidence="12">
    <location>
        <position position="488"/>
    </location>
</feature>
<evidence type="ECO:0000256" key="6">
    <source>
        <dbReference type="ARBA" id="ARBA00022827"/>
    </source>
</evidence>
<evidence type="ECO:0000259" key="17">
    <source>
        <dbReference type="Pfam" id="PF07992"/>
    </source>
</evidence>
<dbReference type="Gene3D" id="3.30.390.30">
    <property type="match status" value="1"/>
</dbReference>
<evidence type="ECO:0000256" key="15">
    <source>
        <dbReference type="RuleBase" id="RU003691"/>
    </source>
</evidence>
<keyword evidence="13" id="KW-0547">Nucleotide-binding</keyword>
<dbReference type="PIRSF" id="PIRSF000350">
    <property type="entry name" value="Mercury_reductase_MerA"/>
    <property type="match status" value="1"/>
</dbReference>
<name>A0A0L0TEL0_ALLM3</name>
<dbReference type="PROSITE" id="PS00076">
    <property type="entry name" value="PYRIDINE_REDOX_1"/>
    <property type="match status" value="1"/>
</dbReference>
<dbReference type="PANTHER" id="PTHR42737:SF2">
    <property type="entry name" value="GLUTATHIONE REDUCTASE"/>
    <property type="match status" value="1"/>
</dbReference>
<evidence type="ECO:0000256" key="8">
    <source>
        <dbReference type="ARBA" id="ARBA00023157"/>
    </source>
</evidence>
<accession>A0A0L0TEL0</accession>
<feature type="binding site" evidence="13">
    <location>
        <begin position="201"/>
        <end position="208"/>
    </location>
    <ligand>
        <name>NAD(+)</name>
        <dbReference type="ChEBI" id="CHEBI:57540"/>
    </ligand>
</feature>
<feature type="domain" description="Pyridine nucleotide-disulphide oxidoreductase dimerisation" evidence="16">
    <location>
        <begin position="382"/>
        <end position="498"/>
    </location>
</feature>
<feature type="domain" description="FAD/NAD(P)-binding" evidence="17">
    <location>
        <begin position="7"/>
        <end position="359"/>
    </location>
</feature>
<evidence type="ECO:0000256" key="10">
    <source>
        <dbReference type="ARBA" id="ARBA00049142"/>
    </source>
</evidence>
<dbReference type="InterPro" id="IPR036188">
    <property type="entry name" value="FAD/NAD-bd_sf"/>
</dbReference>
<dbReference type="PRINTS" id="PR00368">
    <property type="entry name" value="FADPNR"/>
</dbReference>
<dbReference type="Pfam" id="PF02852">
    <property type="entry name" value="Pyr_redox_dim"/>
    <property type="match status" value="1"/>
</dbReference>
<evidence type="ECO:0000259" key="16">
    <source>
        <dbReference type="Pfam" id="PF02852"/>
    </source>
</evidence>
<dbReference type="InterPro" id="IPR012999">
    <property type="entry name" value="Pyr_OxRdtase_I_AS"/>
</dbReference>
<evidence type="ECO:0000256" key="13">
    <source>
        <dbReference type="PIRSR" id="PIRSR000350-3"/>
    </source>
</evidence>
<evidence type="ECO:0000256" key="12">
    <source>
        <dbReference type="PIRSR" id="PIRSR000350-2"/>
    </source>
</evidence>
<dbReference type="InterPro" id="IPR001100">
    <property type="entry name" value="Pyr_nuc-diS_OxRdtase"/>
</dbReference>
<dbReference type="InterPro" id="IPR016156">
    <property type="entry name" value="FAD/NAD-linked_Rdtase_dimer_sf"/>
</dbReference>
<dbReference type="InterPro" id="IPR046952">
    <property type="entry name" value="GSHR/TRXR-like"/>
</dbReference>
<comment type="catalytic activity">
    <reaction evidence="10">
        <text>2 glutathione + NADP(+) = glutathione disulfide + NADPH + H(+)</text>
        <dbReference type="Rhea" id="RHEA:11740"/>
        <dbReference type="ChEBI" id="CHEBI:15378"/>
        <dbReference type="ChEBI" id="CHEBI:57783"/>
        <dbReference type="ChEBI" id="CHEBI:57925"/>
        <dbReference type="ChEBI" id="CHEBI:58297"/>
        <dbReference type="ChEBI" id="CHEBI:58349"/>
        <dbReference type="EC" id="1.8.1.7"/>
    </reaction>
</comment>
<dbReference type="SUPFAM" id="SSF51905">
    <property type="entry name" value="FAD/NAD(P)-binding domain"/>
    <property type="match status" value="1"/>
</dbReference>
<dbReference type="Pfam" id="PF07992">
    <property type="entry name" value="Pyr_redox_2"/>
    <property type="match status" value="1"/>
</dbReference>
<protein>
    <recommendedName>
        <fullName evidence="4">Glutathione reductase</fullName>
        <ecNumber evidence="3">1.8.1.7</ecNumber>
    </recommendedName>
</protein>
<dbReference type="EMBL" id="GG745386">
    <property type="protein sequence ID" value="KNE72999.1"/>
    <property type="molecule type" value="Genomic_DNA"/>
</dbReference>
<organism evidence="18 19">
    <name type="scientific">Allomyces macrogynus (strain ATCC 38327)</name>
    <name type="common">Allomyces javanicus var. macrogynus</name>
    <dbReference type="NCBI Taxonomy" id="578462"/>
    <lineage>
        <taxon>Eukaryota</taxon>
        <taxon>Fungi</taxon>
        <taxon>Fungi incertae sedis</taxon>
        <taxon>Blastocladiomycota</taxon>
        <taxon>Blastocladiomycetes</taxon>
        <taxon>Blastocladiales</taxon>
        <taxon>Blastocladiaceae</taxon>
        <taxon>Allomyces</taxon>
    </lineage>
</organism>
<dbReference type="STRING" id="578462.A0A0L0TEL0"/>
<dbReference type="AlphaFoldDB" id="A0A0L0TEL0"/>
<dbReference type="GO" id="GO:0006749">
    <property type="term" value="P:glutathione metabolic process"/>
    <property type="evidence" value="ECO:0007669"/>
    <property type="project" value="TreeGrafter"/>
</dbReference>
<evidence type="ECO:0000256" key="1">
    <source>
        <dbReference type="ARBA" id="ARBA00007532"/>
    </source>
</evidence>
<keyword evidence="7 15" id="KW-0560">Oxidoreductase</keyword>
<keyword evidence="5 15" id="KW-0285">Flavoprotein</keyword>
<evidence type="ECO:0000256" key="2">
    <source>
        <dbReference type="ARBA" id="ARBA00011738"/>
    </source>
</evidence>
<comment type="similarity">
    <text evidence="1 15">Belongs to the class-I pyridine nucleotide-disulfide oxidoreductase family.</text>
</comment>
<feature type="binding site" evidence="13">
    <location>
        <position position="53"/>
    </location>
    <ligand>
        <name>FAD</name>
        <dbReference type="ChEBI" id="CHEBI:57692"/>
    </ligand>
</feature>
<dbReference type="Gene3D" id="3.50.50.60">
    <property type="entry name" value="FAD/NAD(P)-binding domain"/>
    <property type="match status" value="2"/>
</dbReference>
<dbReference type="GO" id="GO:0045454">
    <property type="term" value="P:cell redox homeostasis"/>
    <property type="evidence" value="ECO:0007669"/>
    <property type="project" value="InterPro"/>
</dbReference>
<dbReference type="Proteomes" id="UP000054350">
    <property type="component" value="Unassembled WGS sequence"/>
</dbReference>